<dbReference type="Gene3D" id="2.170.150.20">
    <property type="entry name" value="Peptide methionine sulfoxide reductase"/>
    <property type="match status" value="1"/>
</dbReference>
<dbReference type="Pfam" id="PF02190">
    <property type="entry name" value="LON_substr_bdg"/>
    <property type="match status" value="1"/>
</dbReference>
<dbReference type="InterPro" id="IPR034750">
    <property type="entry name" value="CULT"/>
</dbReference>
<keyword evidence="10" id="KW-0862">Zinc</keyword>
<keyword evidence="9" id="KW-0833">Ubl conjugation pathway</keyword>
<dbReference type="InterPro" id="IPR046336">
    <property type="entry name" value="Lon_prtase_N_sf"/>
</dbReference>
<dbReference type="FunFam" id="2.170.150.20:FF:000005">
    <property type="entry name" value="Blast:Protein cereblon homolog"/>
    <property type="match status" value="1"/>
</dbReference>
<feature type="compositionally biased region" description="Acidic residues" evidence="15">
    <location>
        <begin position="249"/>
        <end position="259"/>
    </location>
</feature>
<evidence type="ECO:0000256" key="5">
    <source>
        <dbReference type="ARBA" id="ARBA00009142"/>
    </source>
</evidence>
<dbReference type="SUPFAM" id="SSF81383">
    <property type="entry name" value="F-box domain"/>
    <property type="match status" value="1"/>
</dbReference>
<dbReference type="PANTHER" id="PTHR14255:SF4">
    <property type="entry name" value="PROTEIN CEREBLON"/>
    <property type="match status" value="1"/>
</dbReference>
<evidence type="ECO:0000256" key="4">
    <source>
        <dbReference type="ARBA" id="ARBA00005293"/>
    </source>
</evidence>
<dbReference type="InterPro" id="IPR004910">
    <property type="entry name" value="Yippee/Mis18/Cereblon"/>
</dbReference>
<evidence type="ECO:0000256" key="3">
    <source>
        <dbReference type="ARBA" id="ARBA00004906"/>
    </source>
</evidence>
<dbReference type="PROSITE" id="PS51788">
    <property type="entry name" value="CULT"/>
    <property type="match status" value="1"/>
</dbReference>
<dbReference type="Gene3D" id="1.20.58.1480">
    <property type="match status" value="1"/>
</dbReference>
<dbReference type="InterPro" id="IPR015947">
    <property type="entry name" value="PUA-like_sf"/>
</dbReference>
<evidence type="ECO:0000256" key="2">
    <source>
        <dbReference type="ARBA" id="ARBA00004496"/>
    </source>
</evidence>
<comment type="function">
    <text evidence="13">Substrate recognition component of a DCX (DDB1-CUL4-X-box) E3 protein ligase complex that mediates the ubiquitination and subsequent proteasomal degradation of target proteins. Has an essential role in mediating growth by negatively regulating insulin signaling. It also has a role in maintaining presynaptic function in the neuromuscular junction synapses of third-instar larvae.</text>
</comment>
<dbReference type="InterPro" id="IPR003111">
    <property type="entry name" value="Lon_prtase_N"/>
</dbReference>
<evidence type="ECO:0000256" key="7">
    <source>
        <dbReference type="ARBA" id="ARBA00022490"/>
    </source>
</evidence>
<comment type="subcellular location">
    <subcellularLocation>
        <location evidence="2">Cytoplasm</location>
    </subcellularLocation>
    <subcellularLocation>
        <location evidence="1">Nucleus</location>
    </subcellularLocation>
</comment>
<feature type="compositionally biased region" description="Basic and acidic residues" evidence="15">
    <location>
        <begin position="283"/>
        <end position="307"/>
    </location>
</feature>
<dbReference type="SMART" id="SM00464">
    <property type="entry name" value="LON"/>
    <property type="match status" value="1"/>
</dbReference>
<dbReference type="PANTHER" id="PTHR14255">
    <property type="entry name" value="CEREBLON"/>
    <property type="match status" value="1"/>
</dbReference>
<dbReference type="GO" id="GO:0005634">
    <property type="term" value="C:nucleus"/>
    <property type="evidence" value="ECO:0007669"/>
    <property type="project" value="UniProtKB-SubCell"/>
</dbReference>
<evidence type="ECO:0000256" key="10">
    <source>
        <dbReference type="ARBA" id="ARBA00022833"/>
    </source>
</evidence>
<dbReference type="GO" id="GO:0046872">
    <property type="term" value="F:metal ion binding"/>
    <property type="evidence" value="ECO:0007669"/>
    <property type="project" value="UniProtKB-KW"/>
</dbReference>
<evidence type="ECO:0000256" key="12">
    <source>
        <dbReference type="ARBA" id="ARBA00030079"/>
    </source>
</evidence>
<dbReference type="GO" id="GO:0031464">
    <property type="term" value="C:Cul4A-RING E3 ubiquitin ligase complex"/>
    <property type="evidence" value="ECO:0007669"/>
    <property type="project" value="TreeGrafter"/>
</dbReference>
<dbReference type="GO" id="GO:0005737">
    <property type="term" value="C:cytoplasm"/>
    <property type="evidence" value="ECO:0007669"/>
    <property type="project" value="UniProtKB-SubCell"/>
</dbReference>
<dbReference type="AlphaFoldDB" id="W9RME5"/>
<dbReference type="UniPathway" id="UPA00143"/>
<dbReference type="STRING" id="981085.W9RME5"/>
<name>W9RME5_9ROSA</name>
<dbReference type="SUPFAM" id="SSF52047">
    <property type="entry name" value="RNI-like"/>
    <property type="match status" value="1"/>
</dbReference>
<dbReference type="EMBL" id="KE344394">
    <property type="protein sequence ID" value="EXB60290.1"/>
    <property type="molecule type" value="Genomic_DNA"/>
</dbReference>
<gene>
    <name evidence="18" type="ORF">L484_005889</name>
</gene>
<dbReference type="SUPFAM" id="SSF88697">
    <property type="entry name" value="PUA domain-like"/>
    <property type="match status" value="1"/>
</dbReference>
<keyword evidence="7" id="KW-0963">Cytoplasm</keyword>
<evidence type="ECO:0000256" key="11">
    <source>
        <dbReference type="ARBA" id="ARBA00023242"/>
    </source>
</evidence>
<feature type="region of interest" description="Disordered" evidence="15">
    <location>
        <begin position="281"/>
        <end position="330"/>
    </location>
</feature>
<dbReference type="Gene3D" id="3.80.10.10">
    <property type="entry name" value="Ribonuclease Inhibitor"/>
    <property type="match status" value="1"/>
</dbReference>
<accession>W9RME5</accession>
<evidence type="ECO:0000256" key="14">
    <source>
        <dbReference type="ARBA" id="ARBA00046796"/>
    </source>
</evidence>
<evidence type="ECO:0000256" key="15">
    <source>
        <dbReference type="SAM" id="MobiDB-lite"/>
    </source>
</evidence>
<evidence type="ECO:0000256" key="1">
    <source>
        <dbReference type="ARBA" id="ARBA00004123"/>
    </source>
</evidence>
<dbReference type="PROSITE" id="PS51787">
    <property type="entry name" value="LON_N"/>
    <property type="match status" value="1"/>
</dbReference>
<feature type="domain" description="CULT" evidence="17">
    <location>
        <begin position="437"/>
        <end position="544"/>
    </location>
</feature>
<comment type="pathway">
    <text evidence="3">Protein modification; protein ubiquitination.</text>
</comment>
<dbReference type="CDD" id="cd15777">
    <property type="entry name" value="CRBN_C_like"/>
    <property type="match status" value="1"/>
</dbReference>
<keyword evidence="11" id="KW-0539">Nucleus</keyword>
<evidence type="ECO:0000256" key="13">
    <source>
        <dbReference type="ARBA" id="ARBA00046075"/>
    </source>
</evidence>
<feature type="region of interest" description="Disordered" evidence="15">
    <location>
        <begin position="240"/>
        <end position="263"/>
    </location>
</feature>
<comment type="subunit">
    <text evidence="14">Likely a component of a DCX (DDB1-CUL4-X-box) protein ligase complex. May interact with pic/DDB1.</text>
</comment>
<protein>
    <recommendedName>
        <fullName evidence="6">Protein cereblon</fullName>
    </recommendedName>
    <alternativeName>
        <fullName evidence="12">Protein ohgata</fullName>
    </alternativeName>
</protein>
<comment type="similarity">
    <text evidence="5">Belongs to the 4-toluene sulfonate uptake permease (TSUP) (TC 2.A.102) family.</text>
</comment>
<dbReference type="FunFam" id="2.30.130.40:FF:000009">
    <property type="entry name" value="ATP-dependent protease La domain-containing protein"/>
    <property type="match status" value="1"/>
</dbReference>
<comment type="similarity">
    <text evidence="4">Belongs to the CRBN family.</text>
</comment>
<evidence type="ECO:0000256" key="6">
    <source>
        <dbReference type="ARBA" id="ARBA00014394"/>
    </source>
</evidence>
<keyword evidence="19" id="KW-1185">Reference proteome</keyword>
<dbReference type="Proteomes" id="UP000030645">
    <property type="component" value="Unassembled WGS sequence"/>
</dbReference>
<dbReference type="GO" id="GO:0016567">
    <property type="term" value="P:protein ubiquitination"/>
    <property type="evidence" value="ECO:0007669"/>
    <property type="project" value="UniProtKB-UniPathway"/>
</dbReference>
<proteinExistence type="inferred from homology"/>
<dbReference type="FunFam" id="1.20.58.1480:FF:000007">
    <property type="entry name" value="Lon protease homolog"/>
    <property type="match status" value="1"/>
</dbReference>
<dbReference type="Gene3D" id="2.30.130.40">
    <property type="entry name" value="LON domain-like"/>
    <property type="match status" value="1"/>
</dbReference>
<sequence length="680" mass="76752">MDDDRISERERLQIEQIMELDLEELLVEEVDDLHESDDDGDRRANGRGYDGAGTSGAFNFNTCLASLHTYLGEVEDTHHRVSFLEGGAILDLPIFYLEGVVLFPEATLPLRVLEANFIAAVERALTQVDVPCTVGVVRAHRNAANGRIKFATVGTTAEIRQYGRLEDGSLNVVTRGQQRFRLRRHWIDAEGVPFGEIQIIQEDLPLRTPRDACGNLAPYGSLHDRSLPYMLLPSNECCAKASGSKDADNDSEANSDESFEGSLSLTERRAHQFAITSCPQYNTRDESASSDEEKSEVQFQRSHHDSDSTGSLHSEPENEDAGLENSSMSKIGSCKGKRRINYWGNSNVNHLRRVPKAFWPFWVYRMYDSYCLAQRAADLWKQIVGAPSMEALVKKPDLLSFYMASKIPVSESTRQELLEIDGISYRLRREIELLESVDRIRCRNCQTVLARRSDMLVMSSDGPLGAYVNAHGFVHEVMTLYRATGLALTGPAVKEYSWFPGYAWTITNCATCETGMGWLFTATNKKLKPRLFWGIRTSQSKKFQENGGELTLFTPLKNNFIEIIRKVIGQLPDSIVYHILERVPIDQMVQTSTLSKAWRFKYLVELNLSECEVPDPSESFKMQSLRFLHLQNVLVTEKSINALTGKACQRVEELKLINVHAQEALLTLIINLPNLKILKL</sequence>
<evidence type="ECO:0000313" key="19">
    <source>
        <dbReference type="Proteomes" id="UP000030645"/>
    </source>
</evidence>
<keyword evidence="8" id="KW-0479">Metal-binding</keyword>
<organism evidence="18 19">
    <name type="scientific">Morus notabilis</name>
    <dbReference type="NCBI Taxonomy" id="981085"/>
    <lineage>
        <taxon>Eukaryota</taxon>
        <taxon>Viridiplantae</taxon>
        <taxon>Streptophyta</taxon>
        <taxon>Embryophyta</taxon>
        <taxon>Tracheophyta</taxon>
        <taxon>Spermatophyta</taxon>
        <taxon>Magnoliopsida</taxon>
        <taxon>eudicotyledons</taxon>
        <taxon>Gunneridae</taxon>
        <taxon>Pentapetalae</taxon>
        <taxon>rosids</taxon>
        <taxon>fabids</taxon>
        <taxon>Rosales</taxon>
        <taxon>Moraceae</taxon>
        <taxon>Moreae</taxon>
        <taxon>Morus</taxon>
    </lineage>
</organism>
<dbReference type="Pfam" id="PF03226">
    <property type="entry name" value="Yippee-Mis18"/>
    <property type="match status" value="1"/>
</dbReference>
<evidence type="ECO:0000256" key="8">
    <source>
        <dbReference type="ARBA" id="ARBA00022723"/>
    </source>
</evidence>
<evidence type="ECO:0000256" key="9">
    <source>
        <dbReference type="ARBA" id="ARBA00022786"/>
    </source>
</evidence>
<evidence type="ECO:0000259" key="16">
    <source>
        <dbReference type="PROSITE" id="PS51787"/>
    </source>
</evidence>
<reference evidence="19" key="1">
    <citation type="submission" date="2013-01" db="EMBL/GenBank/DDBJ databases">
        <title>Draft Genome Sequence of a Mulberry Tree, Morus notabilis C.K. Schneid.</title>
        <authorList>
            <person name="He N."/>
            <person name="Zhao S."/>
        </authorList>
    </citation>
    <scope>NUCLEOTIDE SEQUENCE</scope>
</reference>
<dbReference type="InterPro" id="IPR032675">
    <property type="entry name" value="LRR_dom_sf"/>
</dbReference>
<dbReference type="InterPro" id="IPR036047">
    <property type="entry name" value="F-box-like_dom_sf"/>
</dbReference>
<evidence type="ECO:0000313" key="18">
    <source>
        <dbReference type="EMBL" id="EXB60290.1"/>
    </source>
</evidence>
<feature type="domain" description="Lon N-terminal" evidence="16">
    <location>
        <begin position="92"/>
        <end position="438"/>
    </location>
</feature>
<dbReference type="eggNOG" id="KOG1400">
    <property type="taxonomic scope" value="Eukaryota"/>
</dbReference>
<evidence type="ECO:0000259" key="17">
    <source>
        <dbReference type="PROSITE" id="PS51788"/>
    </source>
</evidence>